<proteinExistence type="predicted"/>
<organism evidence="1 2">
    <name type="scientific">Paenibacillus amylolyticus</name>
    <dbReference type="NCBI Taxonomy" id="1451"/>
    <lineage>
        <taxon>Bacteria</taxon>
        <taxon>Bacillati</taxon>
        <taxon>Bacillota</taxon>
        <taxon>Bacilli</taxon>
        <taxon>Bacillales</taxon>
        <taxon>Paenibacillaceae</taxon>
        <taxon>Paenibacillus</taxon>
    </lineage>
</organism>
<gene>
    <name evidence="1" type="ORF">PAHA3_0424</name>
</gene>
<dbReference type="RefSeq" id="WP_062833248.1">
    <property type="nucleotide sequence ID" value="NZ_BCNV01000001.1"/>
</dbReference>
<dbReference type="AlphaFoldDB" id="A0A100VIF0"/>
<name>A0A100VIF0_PAEAM</name>
<accession>A0A100VIF0</accession>
<reference evidence="1 2" key="1">
    <citation type="journal article" date="2016" name="Genome Announc.">
        <title>Draft Genome Sequence of Paenibacillus amylolyticus Heshi-A3, Isolated from Fermented Rice Bran in a Japanese Fermented Seafood Dish.</title>
        <authorList>
            <person name="Akuzawa S."/>
            <person name="Nagaoka J."/>
            <person name="Kanekatsu M."/>
            <person name="Kubota E."/>
            <person name="Ohtake R."/>
            <person name="Suzuki T."/>
            <person name="Kanesaki Y."/>
        </authorList>
    </citation>
    <scope>NUCLEOTIDE SEQUENCE [LARGE SCALE GENOMIC DNA]</scope>
    <source>
        <strain evidence="1 2">Heshi-A3</strain>
    </source>
</reference>
<evidence type="ECO:0000313" key="2">
    <source>
        <dbReference type="Proteomes" id="UP000069697"/>
    </source>
</evidence>
<sequence length="126" mass="15026">MGVRKKYKRKIVRSKRLFYWYVEPDIDDEGIIKLHIVSEDKKLIVTYEVGQNSIKIKPPFIVIIGEEFEGWTTEYVGYRRVLTPQWRDEIITPKLIGEIIDWCLLKDKEINIVNWKGEILRPLSCM</sequence>
<dbReference type="EMBL" id="BCNV01000001">
    <property type="protein sequence ID" value="GAS80354.1"/>
    <property type="molecule type" value="Genomic_DNA"/>
</dbReference>
<comment type="caution">
    <text evidence="1">The sequence shown here is derived from an EMBL/GenBank/DDBJ whole genome shotgun (WGS) entry which is preliminary data.</text>
</comment>
<protein>
    <submittedName>
        <fullName evidence="1">Uncharacterized protein</fullName>
    </submittedName>
</protein>
<dbReference type="Proteomes" id="UP000069697">
    <property type="component" value="Unassembled WGS sequence"/>
</dbReference>
<reference evidence="2" key="2">
    <citation type="submission" date="2016-01" db="EMBL/GenBank/DDBJ databases">
        <title>Draft Genome Sequence of Paenibacillus amylolyticus Heshi-A3 that Was Isolated from Fermented Rice Bran with Aging Salted Mackerel, Which Was Named Heshiko as Traditional Fermented Seafood in Japan.</title>
        <authorList>
            <person name="Akuzawa S."/>
            <person name="Nakagawa J."/>
            <person name="Kanekatsu T."/>
            <person name="Kubota E."/>
            <person name="Ohtake R."/>
            <person name="Suzuki T."/>
            <person name="Kanesaki Y."/>
        </authorList>
    </citation>
    <scope>NUCLEOTIDE SEQUENCE [LARGE SCALE GENOMIC DNA]</scope>
    <source>
        <strain evidence="2">Heshi-A3</strain>
    </source>
</reference>
<evidence type="ECO:0000313" key="1">
    <source>
        <dbReference type="EMBL" id="GAS80354.1"/>
    </source>
</evidence>